<dbReference type="FunFam" id="3.40.1440.10:FF:000001">
    <property type="entry name" value="UvrABC system protein C"/>
    <property type="match status" value="1"/>
</dbReference>
<dbReference type="PANTHER" id="PTHR30562:SF1">
    <property type="entry name" value="UVRABC SYSTEM PROTEIN C"/>
    <property type="match status" value="1"/>
</dbReference>
<dbReference type="InterPro" id="IPR000305">
    <property type="entry name" value="GIY-YIG_endonuc"/>
</dbReference>
<evidence type="ECO:0000313" key="7">
    <source>
        <dbReference type="EMBL" id="SVD51580.1"/>
    </source>
</evidence>
<dbReference type="GO" id="GO:0006289">
    <property type="term" value="P:nucleotide-excision repair"/>
    <property type="evidence" value="ECO:0007669"/>
    <property type="project" value="InterPro"/>
</dbReference>
<gene>
    <name evidence="7" type="ORF">METZ01_LOCUS404434</name>
</gene>
<organism evidence="7">
    <name type="scientific">marine metagenome</name>
    <dbReference type="NCBI Taxonomy" id="408172"/>
    <lineage>
        <taxon>unclassified sequences</taxon>
        <taxon>metagenomes</taxon>
        <taxon>ecological metagenomes</taxon>
    </lineage>
</organism>
<dbReference type="GO" id="GO:0004518">
    <property type="term" value="F:nuclease activity"/>
    <property type="evidence" value="ECO:0007669"/>
    <property type="project" value="UniProtKB-KW"/>
</dbReference>
<evidence type="ECO:0000256" key="2">
    <source>
        <dbReference type="ARBA" id="ARBA00022763"/>
    </source>
</evidence>
<dbReference type="InterPro" id="IPR050066">
    <property type="entry name" value="UvrABC_protein_C"/>
</dbReference>
<dbReference type="PANTHER" id="PTHR30562">
    <property type="entry name" value="UVRC/OXIDOREDUCTASE"/>
    <property type="match status" value="1"/>
</dbReference>
<evidence type="ECO:0000256" key="5">
    <source>
        <dbReference type="ARBA" id="ARBA00023204"/>
    </source>
</evidence>
<evidence type="ECO:0000256" key="1">
    <source>
        <dbReference type="ARBA" id="ARBA00022490"/>
    </source>
</evidence>
<dbReference type="Pfam" id="PF01541">
    <property type="entry name" value="GIY-YIG"/>
    <property type="match status" value="1"/>
</dbReference>
<keyword evidence="3" id="KW-0228">DNA excision</keyword>
<keyword evidence="5" id="KW-0234">DNA repair</keyword>
<proteinExistence type="predicted"/>
<protein>
    <recommendedName>
        <fullName evidence="6">GIY-YIG domain-containing protein</fullName>
    </recommendedName>
</protein>
<evidence type="ECO:0000256" key="4">
    <source>
        <dbReference type="ARBA" id="ARBA00022881"/>
    </source>
</evidence>
<dbReference type="CDD" id="cd10434">
    <property type="entry name" value="GIY-YIG_UvrC_Cho"/>
    <property type="match status" value="1"/>
</dbReference>
<feature type="domain" description="GIY-YIG" evidence="6">
    <location>
        <begin position="14"/>
        <end position="93"/>
    </location>
</feature>
<evidence type="ECO:0000256" key="3">
    <source>
        <dbReference type="ARBA" id="ARBA00022769"/>
    </source>
</evidence>
<feature type="non-terminal residue" evidence="7">
    <location>
        <position position="183"/>
    </location>
</feature>
<dbReference type="GO" id="GO:0009380">
    <property type="term" value="C:excinuclease repair complex"/>
    <property type="evidence" value="ECO:0007669"/>
    <property type="project" value="TreeGrafter"/>
</dbReference>
<evidence type="ECO:0000259" key="6">
    <source>
        <dbReference type="PROSITE" id="PS50164"/>
    </source>
</evidence>
<dbReference type="InterPro" id="IPR047296">
    <property type="entry name" value="GIY-YIG_UvrC_Cho"/>
</dbReference>
<dbReference type="InterPro" id="IPR035901">
    <property type="entry name" value="GIY-YIG_endonuc_sf"/>
</dbReference>
<sequence length="183" mass="21032">MEKDLKQIYVNAPSKPGVYIMKDAESVILYIGKSVNLNSRLATYFARDQKNDPKTTALLQKVKGLEYILTDTDQEAVLLECQLIKKYKPRYNVRLKDDKNYPYIKIDINEPFPLVYITRKIVNDGAAYYGPYADAASVRKTLSLLKRLFPYRSCTKKITGNDQRACLDFFINSSIGKNVNKKK</sequence>
<dbReference type="AlphaFoldDB" id="A0A382VYX3"/>
<keyword evidence="1" id="KW-0963">Cytoplasm</keyword>
<keyword evidence="4" id="KW-0267">Excision nuclease</keyword>
<dbReference type="PROSITE" id="PS50164">
    <property type="entry name" value="GIY_YIG"/>
    <property type="match status" value="1"/>
</dbReference>
<dbReference type="EMBL" id="UINC01155622">
    <property type="protein sequence ID" value="SVD51580.1"/>
    <property type="molecule type" value="Genomic_DNA"/>
</dbReference>
<keyword evidence="2" id="KW-0227">DNA damage</keyword>
<dbReference type="SMART" id="SM00465">
    <property type="entry name" value="GIYc"/>
    <property type="match status" value="1"/>
</dbReference>
<accession>A0A382VYX3</accession>
<dbReference type="SUPFAM" id="SSF82771">
    <property type="entry name" value="GIY-YIG endonuclease"/>
    <property type="match status" value="1"/>
</dbReference>
<name>A0A382VYX3_9ZZZZ</name>
<dbReference type="Gene3D" id="3.40.1440.10">
    <property type="entry name" value="GIY-YIG endonuclease"/>
    <property type="match status" value="1"/>
</dbReference>
<reference evidence="7" key="1">
    <citation type="submission" date="2018-05" db="EMBL/GenBank/DDBJ databases">
        <authorList>
            <person name="Lanie J.A."/>
            <person name="Ng W.-L."/>
            <person name="Kazmierczak K.M."/>
            <person name="Andrzejewski T.M."/>
            <person name="Davidsen T.M."/>
            <person name="Wayne K.J."/>
            <person name="Tettelin H."/>
            <person name="Glass J.I."/>
            <person name="Rusch D."/>
            <person name="Podicherti R."/>
            <person name="Tsui H.-C.T."/>
            <person name="Winkler M.E."/>
        </authorList>
    </citation>
    <scope>NUCLEOTIDE SEQUENCE</scope>
</reference>